<dbReference type="InterPro" id="IPR056209">
    <property type="entry name" value="SU10_adaptor"/>
</dbReference>
<sequence length="192" mass="21290">MSFTNLDELVAAVGRWIKRKDLAPVVPDFITLFEARVNRVLRTSNQRKEAALAVLNNLAPMPEDWLEAITVDDGKDELRYMTSLQYGPSQSDSGFYAIEGSAIRVSGNTGTLNVRYYAKIPPLGVLNPTNWLLANHPDAYLFGVLTEAEPYLVNDARMALWKDRGDTAIQGIQMADDQARFAGGSLEITTPR</sequence>
<dbReference type="Pfam" id="PF24175">
    <property type="entry name" value="SU10_adaptor"/>
    <property type="match status" value="1"/>
</dbReference>
<gene>
    <name evidence="1" type="ORF">LMG1873_04619</name>
</gene>
<keyword evidence="2" id="KW-1185">Reference proteome</keyword>
<dbReference type="EMBL" id="CADIJS010000004">
    <property type="protein sequence ID" value="CAB3728846.1"/>
    <property type="molecule type" value="Genomic_DNA"/>
</dbReference>
<protein>
    <submittedName>
        <fullName evidence="1">Uncharacterized protein</fullName>
    </submittedName>
</protein>
<dbReference type="RefSeq" id="WP_061306704.1">
    <property type="nucleotide sequence ID" value="NZ_CADIJS010000004.1"/>
</dbReference>
<evidence type="ECO:0000313" key="1">
    <source>
        <dbReference type="EMBL" id="CAB3728846.1"/>
    </source>
</evidence>
<name>A0ABM8L2R8_9BURK</name>
<dbReference type="Proteomes" id="UP000494116">
    <property type="component" value="Unassembled WGS sequence"/>
</dbReference>
<comment type="caution">
    <text evidence="1">The sequence shown here is derived from an EMBL/GenBank/DDBJ whole genome shotgun (WGS) entry which is preliminary data.</text>
</comment>
<accession>A0ABM8L2R8</accession>
<proteinExistence type="predicted"/>
<organism evidence="1 2">
    <name type="scientific">Achromobacter piechaudii</name>
    <dbReference type="NCBI Taxonomy" id="72556"/>
    <lineage>
        <taxon>Bacteria</taxon>
        <taxon>Pseudomonadati</taxon>
        <taxon>Pseudomonadota</taxon>
        <taxon>Betaproteobacteria</taxon>
        <taxon>Burkholderiales</taxon>
        <taxon>Alcaligenaceae</taxon>
        <taxon>Achromobacter</taxon>
    </lineage>
</organism>
<reference evidence="1 2" key="1">
    <citation type="submission" date="2020-04" db="EMBL/GenBank/DDBJ databases">
        <authorList>
            <person name="De Canck E."/>
        </authorList>
    </citation>
    <scope>NUCLEOTIDE SEQUENCE [LARGE SCALE GENOMIC DNA]</scope>
    <source>
        <strain evidence="1 2">LMG 1873</strain>
    </source>
</reference>
<evidence type="ECO:0000313" key="2">
    <source>
        <dbReference type="Proteomes" id="UP000494116"/>
    </source>
</evidence>